<dbReference type="PROSITE" id="PS51184">
    <property type="entry name" value="JMJC"/>
    <property type="match status" value="1"/>
</dbReference>
<keyword evidence="5" id="KW-0408">Iron</keyword>
<dbReference type="SUPFAM" id="SSF51197">
    <property type="entry name" value="Clavaminate synthase-like"/>
    <property type="match status" value="1"/>
</dbReference>
<dbReference type="AlphaFoldDB" id="G4QAU9"/>
<dbReference type="STRING" id="1008459.TASI_0635"/>
<dbReference type="EMBL" id="CP003059">
    <property type="protein sequence ID" value="AEP36409.1"/>
    <property type="molecule type" value="Genomic_DNA"/>
</dbReference>
<dbReference type="OrthoDB" id="9764016at2"/>
<proteinExistence type="predicted"/>
<dbReference type="Gene3D" id="2.60.120.650">
    <property type="entry name" value="Cupin"/>
    <property type="match status" value="1"/>
</dbReference>
<dbReference type="Gene3D" id="3.40.366.30">
    <property type="entry name" value="50S ribosomal protein L16 arginine hydroxylase, Chain A, Domain 2"/>
    <property type="match status" value="1"/>
</dbReference>
<evidence type="ECO:0000259" key="6">
    <source>
        <dbReference type="PROSITE" id="PS51184"/>
    </source>
</evidence>
<dbReference type="Proteomes" id="UP000009284">
    <property type="component" value="Chromosome"/>
</dbReference>
<dbReference type="PANTHER" id="PTHR13096">
    <property type="entry name" value="MINA53 MYC INDUCED NUCLEAR ANTIGEN"/>
    <property type="match status" value="1"/>
</dbReference>
<dbReference type="KEGG" id="tas:TASI_0635"/>
<dbReference type="GO" id="GO:0046872">
    <property type="term" value="F:metal ion binding"/>
    <property type="evidence" value="ECO:0007669"/>
    <property type="project" value="UniProtKB-KW"/>
</dbReference>
<organism evidence="7 8">
    <name type="scientific">Taylorella asinigenitalis (strain MCE3)</name>
    <dbReference type="NCBI Taxonomy" id="1008459"/>
    <lineage>
        <taxon>Bacteria</taxon>
        <taxon>Pseudomonadati</taxon>
        <taxon>Pseudomonadota</taxon>
        <taxon>Betaproteobacteria</taxon>
        <taxon>Burkholderiales</taxon>
        <taxon>Alcaligenaceae</taxon>
        <taxon>Taylorella</taxon>
    </lineage>
</organism>
<dbReference type="GO" id="GO:0016706">
    <property type="term" value="F:2-oxoglutarate-dependent dioxygenase activity"/>
    <property type="evidence" value="ECO:0007669"/>
    <property type="project" value="TreeGrafter"/>
</dbReference>
<evidence type="ECO:0000313" key="8">
    <source>
        <dbReference type="Proteomes" id="UP000009284"/>
    </source>
</evidence>
<dbReference type="InterPro" id="IPR039994">
    <property type="entry name" value="NO66-like"/>
</dbReference>
<reference evidence="7 8" key="2">
    <citation type="journal article" date="2012" name="PLoS ONE">
        <title>Genomic characterization of the taylorella genus.</title>
        <authorList>
            <person name="Hebert L."/>
            <person name="Moumen B."/>
            <person name="Pons N."/>
            <person name="Duquesne F."/>
            <person name="Breuil M.F."/>
            <person name="Goux D."/>
            <person name="Batto J.M."/>
            <person name="Laugier C."/>
            <person name="Renault P."/>
            <person name="Petry S."/>
        </authorList>
    </citation>
    <scope>NUCLEOTIDE SEQUENCE [LARGE SCALE GENOMIC DNA]</scope>
    <source>
        <strain evidence="7 8">MCE3</strain>
    </source>
</reference>
<evidence type="ECO:0000256" key="4">
    <source>
        <dbReference type="ARBA" id="ARBA00023002"/>
    </source>
</evidence>
<keyword evidence="4" id="KW-0560">Oxidoreductase</keyword>
<evidence type="ECO:0000256" key="2">
    <source>
        <dbReference type="ARBA" id="ARBA00022723"/>
    </source>
</evidence>
<evidence type="ECO:0000313" key="7">
    <source>
        <dbReference type="EMBL" id="AEP36409.1"/>
    </source>
</evidence>
<keyword evidence="3" id="KW-0223">Dioxygenase</keyword>
<keyword evidence="8" id="KW-1185">Reference proteome</keyword>
<dbReference type="SMART" id="SM00558">
    <property type="entry name" value="JmjC"/>
    <property type="match status" value="1"/>
</dbReference>
<dbReference type="Pfam" id="PF08007">
    <property type="entry name" value="JmjC_2"/>
    <property type="match status" value="1"/>
</dbReference>
<name>G4QAU9_TAYAM</name>
<dbReference type="eggNOG" id="COG2850">
    <property type="taxonomic scope" value="Bacteria"/>
</dbReference>
<feature type="domain" description="JmjC" evidence="6">
    <location>
        <begin position="100"/>
        <end position="227"/>
    </location>
</feature>
<protein>
    <recommendedName>
        <fullName evidence="6">JmjC domain-containing protein</fullName>
    </recommendedName>
</protein>
<evidence type="ECO:0000256" key="3">
    <source>
        <dbReference type="ARBA" id="ARBA00022964"/>
    </source>
</evidence>
<dbReference type="InterPro" id="IPR003347">
    <property type="entry name" value="JmjC_dom"/>
</dbReference>
<gene>
    <name evidence="7" type="ordered locus">TASI_0635</name>
</gene>
<evidence type="ECO:0000256" key="1">
    <source>
        <dbReference type="ARBA" id="ARBA00001954"/>
    </source>
</evidence>
<accession>G4QAU9</accession>
<comment type="cofactor">
    <cofactor evidence="1">
        <name>Fe(2+)</name>
        <dbReference type="ChEBI" id="CHEBI:29033"/>
    </cofactor>
</comment>
<dbReference type="Pfam" id="PF20514">
    <property type="entry name" value="WHD_ROXA"/>
    <property type="match status" value="1"/>
</dbReference>
<keyword evidence="2" id="KW-0479">Metal-binding</keyword>
<evidence type="ECO:0000256" key="5">
    <source>
        <dbReference type="ARBA" id="ARBA00023004"/>
    </source>
</evidence>
<dbReference type="InterPro" id="IPR046799">
    <property type="entry name" value="ROXA-like_wH"/>
</dbReference>
<reference key="1">
    <citation type="submission" date="2011-09" db="EMBL/GenBank/DDBJ databases">
        <title>Genomic characterization of the Taylorella genus.</title>
        <authorList>
            <person name="Hebert L."/>
            <person name="Moumen B."/>
            <person name="Pons N."/>
            <person name="Duquesne F."/>
            <person name="Breuil M.-F."/>
            <person name="Goux D."/>
            <person name="Batto J.-M."/>
            <person name="Renault P."/>
            <person name="Laugier C."/>
            <person name="Petry S."/>
        </authorList>
    </citation>
    <scope>NUCLEOTIDE SEQUENCE</scope>
    <source>
        <strain>MCE3</strain>
    </source>
</reference>
<dbReference type="PANTHER" id="PTHR13096:SF8">
    <property type="entry name" value="RIBOSOMAL OXYGENASE 1"/>
    <property type="match status" value="1"/>
</dbReference>
<sequence length="393" mass="44909">MQMDMNKPMQLLGGLSAEEFMRDYWQKKPLLIKQAFPNFKMPIPLERLRTLASFEGVESRMVRRNGEEWLLDRGPLEEIPTNDMPNWSLLVQSMDLHEQAFYDMAQNFRFIPDARFDDVMVSLASIGGGVGPHFDTYDVFLLQGNGSRTWRISQQEDQELIPDLPCRILKNFKPENEWVLEPGDMLYLPPQCAHDGIADTNDCVTISFGFRTLSLANMARGVLEAAIDQISVQSGLGIGIYSEPLIDGYKVDGLYSDPQQVPVSNPAQIPESMIEQSLEALKNIKYNDKLASRFLGCWLTEPNKVAEFEFNEEELNIEDMSPETILRLDIKSKMLYRNNEVYINGEVVEAPLNEILKTLADDRKITAELANTSDELTFELLHRWLDDGWLICD</sequence>
<dbReference type="HOGENOM" id="CLU_039125_1_0_4"/>